<reference evidence="3" key="1">
    <citation type="submission" date="2016-10" db="EMBL/GenBank/DDBJ databases">
        <authorList>
            <person name="Varghese N."/>
            <person name="Submissions S."/>
        </authorList>
    </citation>
    <scope>NUCLEOTIDE SEQUENCE [LARGE SCALE GENOMIC DNA]</scope>
    <source>
        <strain evidence="3">DSM 25055</strain>
    </source>
</reference>
<dbReference type="RefSeq" id="WP_090612557.1">
    <property type="nucleotide sequence ID" value="NZ_FOFD01000001.1"/>
</dbReference>
<feature type="compositionally biased region" description="Basic and acidic residues" evidence="1">
    <location>
        <begin position="44"/>
        <end position="71"/>
    </location>
</feature>
<dbReference type="OrthoDB" id="170691at2157"/>
<dbReference type="AlphaFoldDB" id="A0A1H9ADK3"/>
<gene>
    <name evidence="2" type="ORF">SAMN04489841_0423</name>
</gene>
<sequence>MTETDSTADESEEPNEQTGTDKTERLRSVFLSVTDGETEPMVESQREDSQTREIREERTDDVVGPAEHHGLGDAIDDPEPAD</sequence>
<dbReference type="STRING" id="1186196.SAMN04489841_0423"/>
<organism evidence="2 3">
    <name type="scientific">Natrinema salaciae</name>
    <dbReference type="NCBI Taxonomy" id="1186196"/>
    <lineage>
        <taxon>Archaea</taxon>
        <taxon>Methanobacteriati</taxon>
        <taxon>Methanobacteriota</taxon>
        <taxon>Stenosarchaea group</taxon>
        <taxon>Halobacteria</taxon>
        <taxon>Halobacteriales</taxon>
        <taxon>Natrialbaceae</taxon>
        <taxon>Natrinema</taxon>
    </lineage>
</organism>
<dbReference type="Proteomes" id="UP000199114">
    <property type="component" value="Unassembled WGS sequence"/>
</dbReference>
<evidence type="ECO:0000313" key="2">
    <source>
        <dbReference type="EMBL" id="SEP74794.1"/>
    </source>
</evidence>
<evidence type="ECO:0000313" key="3">
    <source>
        <dbReference type="Proteomes" id="UP000199114"/>
    </source>
</evidence>
<feature type="compositionally biased region" description="Acidic residues" evidence="1">
    <location>
        <begin position="1"/>
        <end position="15"/>
    </location>
</feature>
<proteinExistence type="predicted"/>
<feature type="region of interest" description="Disordered" evidence="1">
    <location>
        <begin position="1"/>
        <end position="82"/>
    </location>
</feature>
<accession>A0A1H9ADK3</accession>
<keyword evidence="3" id="KW-1185">Reference proteome</keyword>
<evidence type="ECO:0000256" key="1">
    <source>
        <dbReference type="SAM" id="MobiDB-lite"/>
    </source>
</evidence>
<name>A0A1H9ADK3_9EURY</name>
<protein>
    <submittedName>
        <fullName evidence="2">Uncharacterized protein</fullName>
    </submittedName>
</protein>
<dbReference type="EMBL" id="FOFD01000001">
    <property type="protein sequence ID" value="SEP74794.1"/>
    <property type="molecule type" value="Genomic_DNA"/>
</dbReference>